<dbReference type="GO" id="GO:0007030">
    <property type="term" value="P:Golgi organization"/>
    <property type="evidence" value="ECO:0007669"/>
    <property type="project" value="TreeGrafter"/>
</dbReference>
<evidence type="ECO:0000259" key="5">
    <source>
        <dbReference type="PROSITE" id="PS51865"/>
    </source>
</evidence>
<name>A0AAW2ZA66_9EUKA</name>
<dbReference type="PANTHER" id="PTHR12893">
    <property type="entry name" value="GOLGI REASSEMBLY STACKING PROTEIN GRASP"/>
    <property type="match status" value="1"/>
</dbReference>
<dbReference type="Proteomes" id="UP001431209">
    <property type="component" value="Unassembled WGS sequence"/>
</dbReference>
<comment type="subcellular location">
    <subcellularLocation>
        <location evidence="1">Golgi apparatus membrane</location>
    </subcellularLocation>
</comment>
<accession>A0AAW2ZA66</accession>
<dbReference type="EMBL" id="JAOPGA020001197">
    <property type="protein sequence ID" value="KAL0486016.1"/>
    <property type="molecule type" value="Genomic_DNA"/>
</dbReference>
<feature type="domain" description="PDZ GRASP-type" evidence="5">
    <location>
        <begin position="114"/>
        <end position="198"/>
    </location>
</feature>
<dbReference type="SUPFAM" id="SSF50156">
    <property type="entry name" value="PDZ domain-like"/>
    <property type="match status" value="2"/>
</dbReference>
<evidence type="ECO:0000313" key="7">
    <source>
        <dbReference type="Proteomes" id="UP001431209"/>
    </source>
</evidence>
<organism evidence="6 7">
    <name type="scientific">Acrasis kona</name>
    <dbReference type="NCBI Taxonomy" id="1008807"/>
    <lineage>
        <taxon>Eukaryota</taxon>
        <taxon>Discoba</taxon>
        <taxon>Heterolobosea</taxon>
        <taxon>Tetramitia</taxon>
        <taxon>Eutetramitia</taxon>
        <taxon>Acrasidae</taxon>
        <taxon>Acrasis</taxon>
    </lineage>
</organism>
<keyword evidence="2" id="KW-0677">Repeat</keyword>
<reference evidence="6 7" key="1">
    <citation type="submission" date="2024-03" db="EMBL/GenBank/DDBJ databases">
        <title>The Acrasis kona genome and developmental transcriptomes reveal deep origins of eukaryotic multicellular pathways.</title>
        <authorList>
            <person name="Sheikh S."/>
            <person name="Fu C.-J."/>
            <person name="Brown M.W."/>
            <person name="Baldauf S.L."/>
        </authorList>
    </citation>
    <scope>NUCLEOTIDE SEQUENCE [LARGE SCALE GENOMIC DNA]</scope>
    <source>
        <strain evidence="6 7">ATCC MYA-3509</strain>
    </source>
</reference>
<protein>
    <recommendedName>
        <fullName evidence="5">PDZ GRASP-type domain-containing protein</fullName>
    </recommendedName>
</protein>
<feature type="domain" description="PDZ GRASP-type" evidence="5">
    <location>
        <begin position="17"/>
        <end position="108"/>
    </location>
</feature>
<evidence type="ECO:0000256" key="4">
    <source>
        <dbReference type="ARBA" id="ARBA00023136"/>
    </source>
</evidence>
<proteinExistence type="predicted"/>
<dbReference type="PANTHER" id="PTHR12893:SF0">
    <property type="entry name" value="GRASP65"/>
    <property type="match status" value="1"/>
</dbReference>
<evidence type="ECO:0000256" key="1">
    <source>
        <dbReference type="ARBA" id="ARBA00004394"/>
    </source>
</evidence>
<dbReference type="GO" id="GO:0000139">
    <property type="term" value="C:Golgi membrane"/>
    <property type="evidence" value="ECO:0007669"/>
    <property type="project" value="UniProtKB-SubCell"/>
</dbReference>
<dbReference type="InterPro" id="IPR024958">
    <property type="entry name" value="GRASP_PDZ"/>
</dbReference>
<keyword evidence="4" id="KW-0472">Membrane</keyword>
<dbReference type="InterPro" id="IPR036034">
    <property type="entry name" value="PDZ_sf"/>
</dbReference>
<dbReference type="InterPro" id="IPR007583">
    <property type="entry name" value="GRASP55_65"/>
</dbReference>
<sequence>MGNTIGDATGIDFADIAGYQITHIVPGSPADKAGLSVYFDFIIELDDISVQVEERQFFLDYVSKSLEQSIRMKVFSTKTMTLRELIVTPSKQNGGKGLMGCGIRYETVQNAIENTWHVLSVASGSPAEKAGLQASSDFIIGCDQVIFEHSNQLQDILNQVDDAITLILYNLPSDTFRYAYVDLGGTKSMGIDIANGYLHQIPVNKQASPITRMINPNAAPLDVLDTSTHDISSLPPDIPELLYVSALVKDVSPSQLPMFDDLLTPKKNVQRTSSNNEFSDVPLDVKNDLIEDVPL</sequence>
<evidence type="ECO:0000313" key="6">
    <source>
        <dbReference type="EMBL" id="KAL0486016.1"/>
    </source>
</evidence>
<dbReference type="AlphaFoldDB" id="A0AAW2ZA66"/>
<keyword evidence="7" id="KW-1185">Reference proteome</keyword>
<dbReference type="PROSITE" id="PS51865">
    <property type="entry name" value="PDZ_GRASP"/>
    <property type="match status" value="2"/>
</dbReference>
<comment type="caution">
    <text evidence="6">The sequence shown here is derived from an EMBL/GenBank/DDBJ whole genome shotgun (WGS) entry which is preliminary data.</text>
</comment>
<dbReference type="Gene3D" id="2.30.42.10">
    <property type="match status" value="2"/>
</dbReference>
<evidence type="ECO:0000256" key="3">
    <source>
        <dbReference type="ARBA" id="ARBA00023034"/>
    </source>
</evidence>
<keyword evidence="3" id="KW-0333">Golgi apparatus</keyword>
<evidence type="ECO:0000256" key="2">
    <source>
        <dbReference type="ARBA" id="ARBA00022737"/>
    </source>
</evidence>
<gene>
    <name evidence="6" type="ORF">AKO1_012215</name>
</gene>
<dbReference type="Pfam" id="PF04495">
    <property type="entry name" value="GRASP55_65"/>
    <property type="match status" value="1"/>
</dbReference>